<proteinExistence type="inferred from homology"/>
<comment type="caution">
    <text evidence="3">The sequence shown here is derived from an EMBL/GenBank/DDBJ whole genome shotgun (WGS) entry which is preliminary data.</text>
</comment>
<dbReference type="GO" id="GO:0032266">
    <property type="term" value="F:phosphatidylinositol-3-phosphate binding"/>
    <property type="evidence" value="ECO:0007669"/>
    <property type="project" value="UniProtKB-UniRule"/>
</dbReference>
<dbReference type="GO" id="GO:0000814">
    <property type="term" value="C:ESCRT II complex"/>
    <property type="evidence" value="ECO:0007669"/>
    <property type="project" value="UniProtKB-UniRule"/>
</dbReference>
<gene>
    <name evidence="3" type="ORF">TrVE_jg9528</name>
</gene>
<dbReference type="Proteomes" id="UP001165160">
    <property type="component" value="Unassembled WGS sequence"/>
</dbReference>
<dbReference type="GO" id="GO:0031902">
    <property type="term" value="C:late endosome membrane"/>
    <property type="evidence" value="ECO:0007669"/>
    <property type="project" value="UniProtKB-UniRule"/>
</dbReference>
<dbReference type="Gene3D" id="2.30.29.30">
    <property type="entry name" value="Pleckstrin-homology domain (PH domain)/Phosphotyrosine-binding domain (PTB)"/>
    <property type="match status" value="1"/>
</dbReference>
<keyword evidence="1" id="KW-0653">Protein transport</keyword>
<keyword evidence="4" id="KW-1185">Reference proteome</keyword>
<keyword evidence="1" id="KW-0963">Cytoplasm</keyword>
<dbReference type="GO" id="GO:0043130">
    <property type="term" value="F:ubiquitin binding"/>
    <property type="evidence" value="ECO:0007669"/>
    <property type="project" value="UniProtKB-UniRule"/>
</dbReference>
<evidence type="ECO:0000313" key="4">
    <source>
        <dbReference type="Proteomes" id="UP001165160"/>
    </source>
</evidence>
<dbReference type="SUPFAM" id="SSF46785">
    <property type="entry name" value="Winged helix' DNA-binding domain"/>
    <property type="match status" value="2"/>
</dbReference>
<dbReference type="Gene3D" id="1.10.10.10">
    <property type="entry name" value="Winged helix-like DNA-binding domain superfamily/Winged helix DNA-binding domain"/>
    <property type="match status" value="2"/>
</dbReference>
<dbReference type="PANTHER" id="PTHR13128">
    <property type="entry name" value="VACUOLAR PROTEIN-SORTING-ASSOCIATED PROTEIN 36"/>
    <property type="match status" value="1"/>
</dbReference>
<keyword evidence="1" id="KW-0813">Transport</keyword>
<dbReference type="AlphaFoldDB" id="A0A9W7C141"/>
<feature type="region of interest" description="Disordered" evidence="2">
    <location>
        <begin position="99"/>
        <end position="122"/>
    </location>
</feature>
<dbReference type="InterPro" id="IPR040608">
    <property type="entry name" value="Snf8/Vps36"/>
</dbReference>
<dbReference type="Gene3D" id="6.10.140.260">
    <property type="match status" value="1"/>
</dbReference>
<dbReference type="InterPro" id="IPR036388">
    <property type="entry name" value="WH-like_DNA-bd_sf"/>
</dbReference>
<feature type="compositionally biased region" description="Basic and acidic residues" evidence="2">
    <location>
        <begin position="99"/>
        <end position="117"/>
    </location>
</feature>
<name>A0A9W7C141_9STRA</name>
<comment type="subunit">
    <text evidence="1">Component of the endosomal sorting complex required for transport II (ESCRT-II).</text>
</comment>
<evidence type="ECO:0000313" key="3">
    <source>
        <dbReference type="EMBL" id="GMH97755.1"/>
    </source>
</evidence>
<dbReference type="InterPro" id="IPR011993">
    <property type="entry name" value="PH-like_dom_sf"/>
</dbReference>
<keyword evidence="1" id="KW-0967">Endosome</keyword>
<comment type="subcellular location">
    <subcellularLocation>
        <location evidence="1">Cytoplasm</location>
    </subcellularLocation>
    <subcellularLocation>
        <location evidence="1">Endosome</location>
    </subcellularLocation>
</comment>
<evidence type="ECO:0000256" key="2">
    <source>
        <dbReference type="SAM" id="MobiDB-lite"/>
    </source>
</evidence>
<dbReference type="EMBL" id="BRXX01000206">
    <property type="protein sequence ID" value="GMH97755.1"/>
    <property type="molecule type" value="Genomic_DNA"/>
</dbReference>
<dbReference type="InterPro" id="IPR037855">
    <property type="entry name" value="Vps36"/>
</dbReference>
<reference evidence="4" key="1">
    <citation type="journal article" date="2023" name="Commun. Biol.">
        <title>Genome analysis of Parmales, the sister group of diatoms, reveals the evolutionary specialization of diatoms from phago-mixotrophs to photoautotrophs.</title>
        <authorList>
            <person name="Ban H."/>
            <person name="Sato S."/>
            <person name="Yoshikawa S."/>
            <person name="Yamada K."/>
            <person name="Nakamura Y."/>
            <person name="Ichinomiya M."/>
            <person name="Sato N."/>
            <person name="Blanc-Mathieu R."/>
            <person name="Endo H."/>
            <person name="Kuwata A."/>
            <person name="Ogata H."/>
        </authorList>
    </citation>
    <scope>NUCLEOTIDE SEQUENCE [LARGE SCALE GENOMIC DNA]</scope>
    <source>
        <strain evidence="4">NIES 3699</strain>
    </source>
</reference>
<comment type="function">
    <text evidence="1">Component of the ESCRT-II complex (endosomal sorting complex required for transport II), which is required for multivesicular body (MVB) formation and sorting of endosomal cargo proteins into MVBs.</text>
</comment>
<evidence type="ECO:0000256" key="1">
    <source>
        <dbReference type="RuleBase" id="RU367095"/>
    </source>
</evidence>
<comment type="similarity">
    <text evidence="1">Belongs to the VPS36 family.</text>
</comment>
<dbReference type="InterPro" id="IPR036390">
    <property type="entry name" value="WH_DNA-bd_sf"/>
</dbReference>
<accession>A0A9W7C141</accession>
<dbReference type="PANTHER" id="PTHR13128:SF12">
    <property type="entry name" value="VACUOLAR PROTEIN-SORTING-ASSOCIATED PROTEIN 36"/>
    <property type="match status" value="1"/>
</dbReference>
<organism evidence="3 4">
    <name type="scientific">Triparma verrucosa</name>
    <dbReference type="NCBI Taxonomy" id="1606542"/>
    <lineage>
        <taxon>Eukaryota</taxon>
        <taxon>Sar</taxon>
        <taxon>Stramenopiles</taxon>
        <taxon>Ochrophyta</taxon>
        <taxon>Bolidophyceae</taxon>
        <taxon>Parmales</taxon>
        <taxon>Triparmaceae</taxon>
        <taxon>Triparma</taxon>
    </lineage>
</organism>
<dbReference type="Pfam" id="PF04157">
    <property type="entry name" value="EAP30"/>
    <property type="match status" value="1"/>
</dbReference>
<protein>
    <recommendedName>
        <fullName evidence="1">Vacuolar protein-sorting-associated protein 36</fullName>
    </recommendedName>
    <alternativeName>
        <fullName evidence="1">ESCRT-II complex subunit VPS36</fullName>
    </alternativeName>
</protein>
<sequence>MAYLTSHFLVFTTGTNTLKSVPLKSIVYEGKESVEAYTSFMGRNPKVKFHVRKSDPVAIVKSGQHTSTSFLDVIDGVIVVKSDLQKTILEKLTQALERKEWKNDDSETSKKRPDEGFKASGAGIGGIIRRKKEKQSVASKQIDEAFDGDLESLMRNAKNVITLATKCKAKLSREDGGGEVDELSKMLEGMGIVGGVTKDSAGDNYTSQLAREINDWLIPTLHNKSKTSSTPIINVTDVYVMYNRARGVDFISPKDLIMGLEHAEKMFKGFKRKDFMGVKCVVGKQFREDIVAAKILNWVEESGKTVDFLSKNLGVNEVMGKCIVEEVEGGGKLVRDEGVEGTKFFKNEFDRFFEQAGIKA</sequence>
<dbReference type="GO" id="GO:0043328">
    <property type="term" value="P:protein transport to vacuole involved in ubiquitin-dependent protein catabolic process via the multivesicular body sorting pathway"/>
    <property type="evidence" value="ECO:0007669"/>
    <property type="project" value="UniProtKB-UniRule"/>
</dbReference>